<organism evidence="2 3">
    <name type="scientific">Smittium simulii</name>
    <dbReference type="NCBI Taxonomy" id="133385"/>
    <lineage>
        <taxon>Eukaryota</taxon>
        <taxon>Fungi</taxon>
        <taxon>Fungi incertae sedis</taxon>
        <taxon>Zoopagomycota</taxon>
        <taxon>Kickxellomycotina</taxon>
        <taxon>Harpellomycetes</taxon>
        <taxon>Harpellales</taxon>
        <taxon>Legeriomycetaceae</taxon>
        <taxon>Smittium</taxon>
    </lineage>
</organism>
<accession>A0A2T9YIY7</accession>
<dbReference type="STRING" id="133385.A0A2T9YIY7"/>
<keyword evidence="3" id="KW-1185">Reference proteome</keyword>
<reference evidence="2 3" key="1">
    <citation type="journal article" date="2018" name="MBio">
        <title>Comparative Genomics Reveals the Core Gene Toolbox for the Fungus-Insect Symbiosis.</title>
        <authorList>
            <person name="Wang Y."/>
            <person name="Stata M."/>
            <person name="Wang W."/>
            <person name="Stajich J.E."/>
            <person name="White M.M."/>
            <person name="Moncalvo J.M."/>
        </authorList>
    </citation>
    <scope>NUCLEOTIDE SEQUENCE [LARGE SCALE GENOMIC DNA]</scope>
    <source>
        <strain evidence="2 3">SWE-8-4</strain>
    </source>
</reference>
<name>A0A2T9YIY7_9FUNG</name>
<sequence>MSSMTEQGLAEFQQTIHQKLVEVSYSQPNDTVFAEYVTTMIRNEKNAAQINEELLDCNAYNPEFGSWVESEAKNSIYYQSQEPLLNQEIEMQVNDKKNFDEPNQHEASNNYSNLIQTDAQIQDSQIFSKNDTNSYKSKPRLDSRNRLFESALKSSSGDRHSSTSRNSDRRSRERYSDRSFKKESTTRSRMSISGSSKMNSEILSRLGNANKVSGRIEKKSQEKSSSIVTTIKGIAKKSDNPNTKQSILSRLGQRDESVANASENTHPQHLLLQQGMNNTNNLLYPMQIIPGTSGMPQMGYMMNTSANSFNNQNNQPNIKANRIQNNLYGLKQIKCSSWPMCTLGNECQYFHPTKICPNFPNCLQSAADCMYIHPDVQNITLVPNKTLNNSKPAPFAVICKFVCPYLHEPNSEQAVLGTPQIIPEQNLSIDSATQKGSMDINSSLKPGSQCDPSKKVPIPCRNGAGCTRLDCHFLHPDDTSAPAIPCKFGFYCTRPNCIYTHPTRNLTLVNNPSDLQLKMTNKLDHISERPFATNSTDTIGSAVANDNISVIPSQITNSNDQNLGLPQDTNSQFSQLQMNSQLVLNSFTSPNVIANNHIEKDTENADDVVMSI</sequence>
<feature type="region of interest" description="Disordered" evidence="1">
    <location>
        <begin position="125"/>
        <end position="201"/>
    </location>
</feature>
<evidence type="ECO:0000313" key="3">
    <source>
        <dbReference type="Proteomes" id="UP000245383"/>
    </source>
</evidence>
<protein>
    <recommendedName>
        <fullName evidence="4">C3H1-type domain-containing protein</fullName>
    </recommendedName>
</protein>
<dbReference type="Proteomes" id="UP000245383">
    <property type="component" value="Unassembled WGS sequence"/>
</dbReference>
<feature type="compositionally biased region" description="Polar residues" evidence="1">
    <location>
        <begin position="187"/>
        <end position="201"/>
    </location>
</feature>
<feature type="compositionally biased region" description="Polar residues" evidence="1">
    <location>
        <begin position="125"/>
        <end position="136"/>
    </location>
</feature>
<comment type="caution">
    <text evidence="2">The sequence shown here is derived from an EMBL/GenBank/DDBJ whole genome shotgun (WGS) entry which is preliminary data.</text>
</comment>
<dbReference type="Gene3D" id="4.10.1000.40">
    <property type="match status" value="2"/>
</dbReference>
<dbReference type="AlphaFoldDB" id="A0A2T9YIY7"/>
<proteinExistence type="predicted"/>
<dbReference type="Pfam" id="PF14608">
    <property type="entry name" value="zf-CCCH_2"/>
    <property type="match status" value="4"/>
</dbReference>
<dbReference type="OrthoDB" id="438553at2759"/>
<dbReference type="EMBL" id="MBFR01000168">
    <property type="protein sequence ID" value="PVU92275.1"/>
    <property type="molecule type" value="Genomic_DNA"/>
</dbReference>
<feature type="compositionally biased region" description="Basic and acidic residues" evidence="1">
    <location>
        <begin position="156"/>
        <end position="186"/>
    </location>
</feature>
<evidence type="ECO:0000256" key="1">
    <source>
        <dbReference type="SAM" id="MobiDB-lite"/>
    </source>
</evidence>
<evidence type="ECO:0000313" key="2">
    <source>
        <dbReference type="EMBL" id="PVU92275.1"/>
    </source>
</evidence>
<gene>
    <name evidence="2" type="ORF">BB561_003930</name>
</gene>
<evidence type="ECO:0008006" key="4">
    <source>
        <dbReference type="Google" id="ProtNLM"/>
    </source>
</evidence>